<comment type="similarity">
    <text evidence="1">Belongs to the ComF/GntX family.</text>
</comment>
<accession>A0ABW1YNA9</accession>
<keyword evidence="2" id="KW-0732">Signal</keyword>
<dbReference type="InterPro" id="IPR029057">
    <property type="entry name" value="PRTase-like"/>
</dbReference>
<dbReference type="Pfam" id="PF18912">
    <property type="entry name" value="DZR_2"/>
    <property type="match status" value="1"/>
</dbReference>
<dbReference type="EMBL" id="JBHSVR010000001">
    <property type="protein sequence ID" value="MFC6634259.1"/>
    <property type="molecule type" value="Genomic_DNA"/>
</dbReference>
<dbReference type="PANTHER" id="PTHR47505:SF1">
    <property type="entry name" value="DNA UTILIZATION PROTEIN YHGH"/>
    <property type="match status" value="1"/>
</dbReference>
<evidence type="ECO:0000256" key="1">
    <source>
        <dbReference type="ARBA" id="ARBA00008007"/>
    </source>
</evidence>
<dbReference type="Gene3D" id="3.40.50.2020">
    <property type="match status" value="1"/>
</dbReference>
<dbReference type="Proteomes" id="UP001596425">
    <property type="component" value="Unassembled WGS sequence"/>
</dbReference>
<reference evidence="5" key="1">
    <citation type="journal article" date="2019" name="Int. J. Syst. Evol. Microbiol.">
        <title>The Global Catalogue of Microorganisms (GCM) 10K type strain sequencing project: providing services to taxonomists for standard genome sequencing and annotation.</title>
        <authorList>
            <consortium name="The Broad Institute Genomics Platform"/>
            <consortium name="The Broad Institute Genome Sequencing Center for Infectious Disease"/>
            <person name="Wu L."/>
            <person name="Ma J."/>
        </authorList>
    </citation>
    <scope>NUCLEOTIDE SEQUENCE [LARGE SCALE GENOMIC DNA]</scope>
    <source>
        <strain evidence="5">CGMCC 1.13718</strain>
    </source>
</reference>
<keyword evidence="5" id="KW-1185">Reference proteome</keyword>
<evidence type="ECO:0000313" key="5">
    <source>
        <dbReference type="Proteomes" id="UP001596425"/>
    </source>
</evidence>
<dbReference type="InterPro" id="IPR044005">
    <property type="entry name" value="DZR_2"/>
</dbReference>
<dbReference type="CDD" id="cd06223">
    <property type="entry name" value="PRTases_typeI"/>
    <property type="match status" value="1"/>
</dbReference>
<feature type="domain" description="Double zinc ribbon" evidence="3">
    <location>
        <begin position="13"/>
        <end position="66"/>
    </location>
</feature>
<evidence type="ECO:0000259" key="3">
    <source>
        <dbReference type="Pfam" id="PF18912"/>
    </source>
</evidence>
<sequence length="233" mass="25466">MVYRPLTHFSSLFSPPRLAVCLLCGDMASHSGLCAPCAAELPCLHSACMRCALPLAAGANVCARCLQQPPFFATASAAWHYAFPIGQLVQRFKYRNDLAAGHSLAQLAAEHLSPGIEQPDLLVPIPLHWRRYWSRGYNQAQLIATEFGRRWRIPVDARLLRKLAGGDTQQQLKRAQRLRNLRGSFVASRPVDGLHIGLVDDVITTGATLDAAARTLLDTGAVKVSAYTLARTP</sequence>
<dbReference type="InterPro" id="IPR000836">
    <property type="entry name" value="PRTase_dom"/>
</dbReference>
<protein>
    <submittedName>
        <fullName evidence="4">ComF family protein</fullName>
    </submittedName>
</protein>
<evidence type="ECO:0000313" key="4">
    <source>
        <dbReference type="EMBL" id="MFC6634259.1"/>
    </source>
</evidence>
<comment type="caution">
    <text evidence="4">The sequence shown here is derived from an EMBL/GenBank/DDBJ whole genome shotgun (WGS) entry which is preliminary data.</text>
</comment>
<organism evidence="4 5">
    <name type="scientific">Microbulbifer taiwanensis</name>
    <dbReference type="NCBI Taxonomy" id="986746"/>
    <lineage>
        <taxon>Bacteria</taxon>
        <taxon>Pseudomonadati</taxon>
        <taxon>Pseudomonadota</taxon>
        <taxon>Gammaproteobacteria</taxon>
        <taxon>Cellvibrionales</taxon>
        <taxon>Microbulbiferaceae</taxon>
        <taxon>Microbulbifer</taxon>
    </lineage>
</organism>
<dbReference type="InterPro" id="IPR051910">
    <property type="entry name" value="ComF/GntX_DNA_util-trans"/>
</dbReference>
<dbReference type="PANTHER" id="PTHR47505">
    <property type="entry name" value="DNA UTILIZATION PROTEIN YHGH"/>
    <property type="match status" value="1"/>
</dbReference>
<proteinExistence type="inferred from homology"/>
<feature type="signal peptide" evidence="2">
    <location>
        <begin position="1"/>
        <end position="19"/>
    </location>
</feature>
<gene>
    <name evidence="4" type="ORF">ACFQBM_13245</name>
</gene>
<evidence type="ECO:0000256" key="2">
    <source>
        <dbReference type="SAM" id="SignalP"/>
    </source>
</evidence>
<name>A0ABW1YNA9_9GAMM</name>
<dbReference type="SUPFAM" id="SSF53271">
    <property type="entry name" value="PRTase-like"/>
    <property type="match status" value="1"/>
</dbReference>
<dbReference type="RefSeq" id="WP_193189776.1">
    <property type="nucleotide sequence ID" value="NZ_JACZFR010000009.1"/>
</dbReference>
<feature type="chain" id="PRO_5046203599" evidence="2">
    <location>
        <begin position="20"/>
        <end position="233"/>
    </location>
</feature>